<dbReference type="OrthoDB" id="4965851at2"/>
<dbReference type="Proteomes" id="UP000291838">
    <property type="component" value="Unassembled WGS sequence"/>
</dbReference>
<proteinExistence type="predicted"/>
<gene>
    <name evidence="1" type="ORF">EUA06_22030</name>
</gene>
<sequence length="265" mass="30787">MPDDSYQRELLRNLRSLRRLEGEPEQAKFVGRRRLIEQLGSGSIKTAFQRFMALADEFGAEPGSDIHAYFFTIGHGVGGSNLDDRLRRYAETYHVVEKTALRRSDRGVLALSHVIRDRAVLERPEVMFWLTQDGPMVGFTATFFAVTGSSFHEPTLYVNGEAQDLPDLEWSMWDEDTSQLKARRHFEFDLRDSPIHEDRLVNFHIWWHTELLANFELRATVADPRLMPALRVDHVNRVSVELYWHHEDDRCPAAELAPSAYRFEE</sequence>
<organism evidence="1 2">
    <name type="scientific">Nocardioides glacieisoli</name>
    <dbReference type="NCBI Taxonomy" id="1168730"/>
    <lineage>
        <taxon>Bacteria</taxon>
        <taxon>Bacillati</taxon>
        <taxon>Actinomycetota</taxon>
        <taxon>Actinomycetes</taxon>
        <taxon>Propionibacteriales</taxon>
        <taxon>Nocardioidaceae</taxon>
        <taxon>Nocardioides</taxon>
    </lineage>
</organism>
<evidence type="ECO:0000313" key="1">
    <source>
        <dbReference type="EMBL" id="RYB88271.1"/>
    </source>
</evidence>
<reference evidence="1 2" key="1">
    <citation type="submission" date="2019-01" db="EMBL/GenBank/DDBJ databases">
        <title>Novel species of Nocardioides.</title>
        <authorList>
            <person name="Liu Q."/>
            <person name="Xin Y.-H."/>
        </authorList>
    </citation>
    <scope>NUCLEOTIDE SEQUENCE [LARGE SCALE GENOMIC DNA]</scope>
    <source>
        <strain evidence="1 2">HLT3-15</strain>
    </source>
</reference>
<accession>A0A4Q2RHT3</accession>
<dbReference type="EMBL" id="SDWS01000020">
    <property type="protein sequence ID" value="RYB88271.1"/>
    <property type="molecule type" value="Genomic_DNA"/>
</dbReference>
<dbReference type="RefSeq" id="WP_129479823.1">
    <property type="nucleotide sequence ID" value="NZ_SDWS01000020.1"/>
</dbReference>
<name>A0A4Q2RHT3_9ACTN</name>
<dbReference type="AlphaFoldDB" id="A0A4Q2RHT3"/>
<comment type="caution">
    <text evidence="1">The sequence shown here is derived from an EMBL/GenBank/DDBJ whole genome shotgun (WGS) entry which is preliminary data.</text>
</comment>
<evidence type="ECO:0000313" key="2">
    <source>
        <dbReference type="Proteomes" id="UP000291838"/>
    </source>
</evidence>
<protein>
    <submittedName>
        <fullName evidence="1">Uncharacterized protein</fullName>
    </submittedName>
</protein>
<keyword evidence="2" id="KW-1185">Reference proteome</keyword>